<protein>
    <recommendedName>
        <fullName evidence="3">Tudor domain-containing protein</fullName>
    </recommendedName>
</protein>
<dbReference type="AlphaFoldDB" id="A0AAV7XCV7"/>
<dbReference type="Gene3D" id="3.30.1370.10">
    <property type="entry name" value="K Homology domain, type 1"/>
    <property type="match status" value="2"/>
</dbReference>
<dbReference type="Pfam" id="PF00567">
    <property type="entry name" value="TUDOR"/>
    <property type="match status" value="1"/>
</dbReference>
<dbReference type="InterPro" id="IPR036612">
    <property type="entry name" value="KH_dom_type_1_sf"/>
</dbReference>
<feature type="region of interest" description="Disordered" evidence="2">
    <location>
        <begin position="452"/>
        <end position="558"/>
    </location>
</feature>
<dbReference type="InterPro" id="IPR004088">
    <property type="entry name" value="KH_dom_type_1"/>
</dbReference>
<dbReference type="GO" id="GO:0005739">
    <property type="term" value="C:mitochondrion"/>
    <property type="evidence" value="ECO:0007669"/>
    <property type="project" value="UniProtKB-ARBA"/>
</dbReference>
<dbReference type="Gene3D" id="2.40.50.90">
    <property type="match status" value="1"/>
</dbReference>
<dbReference type="SUPFAM" id="SSF54791">
    <property type="entry name" value="Eukaryotic type KH-domain (KH-domain type I)"/>
    <property type="match status" value="2"/>
</dbReference>
<dbReference type="PANTHER" id="PTHR22948:SF29">
    <property type="entry name" value="FI02030P-RELATED"/>
    <property type="match status" value="1"/>
</dbReference>
<dbReference type="InterPro" id="IPR004087">
    <property type="entry name" value="KH_dom"/>
</dbReference>
<dbReference type="GO" id="GO:0007283">
    <property type="term" value="P:spermatogenesis"/>
    <property type="evidence" value="ECO:0007669"/>
    <property type="project" value="TreeGrafter"/>
</dbReference>
<dbReference type="Pfam" id="PF00013">
    <property type="entry name" value="KH_1"/>
    <property type="match status" value="2"/>
</dbReference>
<dbReference type="PANTHER" id="PTHR22948">
    <property type="entry name" value="TUDOR DOMAIN CONTAINING PROTEIN"/>
    <property type="match status" value="1"/>
</dbReference>
<evidence type="ECO:0000313" key="4">
    <source>
        <dbReference type="EMBL" id="KAJ1522278.1"/>
    </source>
</evidence>
<feature type="compositionally biased region" description="Polar residues" evidence="2">
    <location>
        <begin position="522"/>
        <end position="533"/>
    </location>
</feature>
<organism evidence="4 5">
    <name type="scientific">Megalurothrips usitatus</name>
    <name type="common">bean blossom thrips</name>
    <dbReference type="NCBI Taxonomy" id="439358"/>
    <lineage>
        <taxon>Eukaryota</taxon>
        <taxon>Metazoa</taxon>
        <taxon>Ecdysozoa</taxon>
        <taxon>Arthropoda</taxon>
        <taxon>Hexapoda</taxon>
        <taxon>Insecta</taxon>
        <taxon>Pterygota</taxon>
        <taxon>Neoptera</taxon>
        <taxon>Paraneoptera</taxon>
        <taxon>Thysanoptera</taxon>
        <taxon>Terebrantia</taxon>
        <taxon>Thripoidea</taxon>
        <taxon>Thripidae</taxon>
        <taxon>Megalurothrips</taxon>
    </lineage>
</organism>
<dbReference type="GO" id="GO:0030719">
    <property type="term" value="P:P granule organization"/>
    <property type="evidence" value="ECO:0007669"/>
    <property type="project" value="TreeGrafter"/>
</dbReference>
<feature type="domain" description="Tudor" evidence="3">
    <location>
        <begin position="300"/>
        <end position="365"/>
    </location>
</feature>
<dbReference type="SMART" id="SM00322">
    <property type="entry name" value="KH"/>
    <property type="match status" value="2"/>
</dbReference>
<dbReference type="GO" id="GO:0043186">
    <property type="term" value="C:P granule"/>
    <property type="evidence" value="ECO:0007669"/>
    <property type="project" value="TreeGrafter"/>
</dbReference>
<dbReference type="Proteomes" id="UP001075354">
    <property type="component" value="Chromosome 12"/>
</dbReference>
<dbReference type="SMART" id="SM00333">
    <property type="entry name" value="TUDOR"/>
    <property type="match status" value="1"/>
</dbReference>
<evidence type="ECO:0000256" key="1">
    <source>
        <dbReference type="PROSITE-ProRule" id="PRU00117"/>
    </source>
</evidence>
<dbReference type="Gene3D" id="2.30.30.140">
    <property type="match status" value="1"/>
</dbReference>
<dbReference type="InterPro" id="IPR002999">
    <property type="entry name" value="Tudor"/>
</dbReference>
<keyword evidence="5" id="KW-1185">Reference proteome</keyword>
<evidence type="ECO:0000313" key="5">
    <source>
        <dbReference type="Proteomes" id="UP001075354"/>
    </source>
</evidence>
<dbReference type="EMBL" id="JAPTSV010000012">
    <property type="protein sequence ID" value="KAJ1522278.1"/>
    <property type="molecule type" value="Genomic_DNA"/>
</dbReference>
<dbReference type="InterPro" id="IPR035437">
    <property type="entry name" value="SNase_OB-fold_sf"/>
</dbReference>
<name>A0AAV7XCV7_9NEOP</name>
<dbReference type="PROSITE" id="PS50304">
    <property type="entry name" value="TUDOR"/>
    <property type="match status" value="1"/>
</dbReference>
<feature type="compositionally biased region" description="Polar residues" evidence="2">
    <location>
        <begin position="466"/>
        <end position="493"/>
    </location>
</feature>
<keyword evidence="1" id="KW-0694">RNA-binding</keyword>
<accession>A0AAV7XCV7</accession>
<dbReference type="PROSITE" id="PS50084">
    <property type="entry name" value="KH_TYPE_1"/>
    <property type="match status" value="2"/>
</dbReference>
<dbReference type="GO" id="GO:0034587">
    <property type="term" value="P:piRNA processing"/>
    <property type="evidence" value="ECO:0007669"/>
    <property type="project" value="TreeGrafter"/>
</dbReference>
<comment type="caution">
    <text evidence="4">The sequence shown here is derived from an EMBL/GenBank/DDBJ whole genome shotgun (WGS) entry which is preliminary data.</text>
</comment>
<evidence type="ECO:0000259" key="3">
    <source>
        <dbReference type="PROSITE" id="PS50304"/>
    </source>
</evidence>
<proteinExistence type="predicted"/>
<dbReference type="InterPro" id="IPR050621">
    <property type="entry name" value="Tudor_domain_containing"/>
</dbReference>
<reference evidence="4" key="1">
    <citation type="submission" date="2022-12" db="EMBL/GenBank/DDBJ databases">
        <title>Chromosome-level genome assembly of the bean flower thrips Megalurothrips usitatus.</title>
        <authorList>
            <person name="Ma L."/>
            <person name="Liu Q."/>
            <person name="Li H."/>
            <person name="Cai W."/>
        </authorList>
    </citation>
    <scope>NUCLEOTIDE SEQUENCE</scope>
    <source>
        <strain evidence="4">Cailab_2022a</strain>
    </source>
</reference>
<evidence type="ECO:0000256" key="2">
    <source>
        <dbReference type="SAM" id="MobiDB-lite"/>
    </source>
</evidence>
<dbReference type="SUPFAM" id="SSF63748">
    <property type="entry name" value="Tudor/PWWP/MBT"/>
    <property type="match status" value="1"/>
</dbReference>
<sequence>MDSSRFLVVFLGLSFTGITAAVAYMLMRKDEESDHEPGIRTSRRTVIKVKVPSELMGTLIGRGGSNIRNIQEKTGARINCGDEAGTQEYRIVTIQGTPEAAQLAESIIHETILNQPLVLSHEMWVPATACGRIIGKGGESIRSITRTSCARVLVDSAGNDEHMAERRILIKGTAEQIALAQSLIDEQVAEDADFRRRVEISVANRSPRREPKDTLNYLMGPANVEHLMFQDEQSVPRRNERFNSNVSEGFFDVFVSALENPGQFWVQLISTKGVELDQLVDKMTEYYTDPVNRELHVLQEINVGQIVAAPFDHDNKWYRAEVLKIEEDEYDAADSRITLYYGDYGDYCVVRRKDLYDLRTDFLTLYFQAIECILAHVKPNGETWSDEATNLFEELAEVAMWRKKMAHVVTYRDGAHKKGQRAGSPVPVIELHDMEKGVNIGEELVKQGFAVWESSSPSQDTEKSAENSNANRQAPSVKTPENSVLQRNQNTTNRAEEIDPAKMAPSAVFGPGSGTSHVKDSQGASSSFISNEKGQTKAGKFRPRTLGPSKSQEKTKKVVETIILPESYSTDEDEDGFTLG</sequence>
<gene>
    <name evidence="4" type="ORF">ONE63_002580</name>
</gene>
<dbReference type="GO" id="GO:0003723">
    <property type="term" value="F:RNA binding"/>
    <property type="evidence" value="ECO:0007669"/>
    <property type="project" value="UniProtKB-UniRule"/>
</dbReference>